<evidence type="ECO:0000313" key="8">
    <source>
        <dbReference type="RefSeq" id="XP_003743337.1"/>
    </source>
</evidence>
<keyword evidence="7" id="KW-1185">Reference proteome</keyword>
<dbReference type="GO" id="GO:0000466">
    <property type="term" value="P:maturation of 5.8S rRNA from tricistronic rRNA transcript (SSU-rRNA, 5.8S rRNA, LSU-rRNA)"/>
    <property type="evidence" value="ECO:0007669"/>
    <property type="project" value="UniProtKB-UniRule"/>
</dbReference>
<evidence type="ECO:0000256" key="5">
    <source>
        <dbReference type="SAM" id="MobiDB-lite"/>
    </source>
</evidence>
<dbReference type="CDD" id="cd17709">
    <property type="entry name" value="BRCT_pescadillo_like"/>
    <property type="match status" value="1"/>
</dbReference>
<evidence type="ECO:0000256" key="3">
    <source>
        <dbReference type="ARBA" id="ARBA00023242"/>
    </source>
</evidence>
<organism evidence="7 8">
    <name type="scientific">Galendromus occidentalis</name>
    <name type="common">western predatory mite</name>
    <dbReference type="NCBI Taxonomy" id="34638"/>
    <lineage>
        <taxon>Eukaryota</taxon>
        <taxon>Metazoa</taxon>
        <taxon>Ecdysozoa</taxon>
        <taxon>Arthropoda</taxon>
        <taxon>Chelicerata</taxon>
        <taxon>Arachnida</taxon>
        <taxon>Acari</taxon>
        <taxon>Parasitiformes</taxon>
        <taxon>Mesostigmata</taxon>
        <taxon>Gamasina</taxon>
        <taxon>Phytoseioidea</taxon>
        <taxon>Phytoseiidae</taxon>
        <taxon>Typhlodrominae</taxon>
        <taxon>Galendromus</taxon>
    </lineage>
</organism>
<feature type="region of interest" description="Disordered" evidence="5">
    <location>
        <begin position="423"/>
        <end position="473"/>
    </location>
</feature>
<dbReference type="GO" id="GO:0000463">
    <property type="term" value="P:maturation of LSU-rRNA from tricistronic rRNA transcript (SSU-rRNA, 5.8S rRNA, LSU-rRNA)"/>
    <property type="evidence" value="ECO:0007669"/>
    <property type="project" value="UniProtKB-UniRule"/>
</dbReference>
<dbReference type="SUPFAM" id="SSF52113">
    <property type="entry name" value="BRCT domain"/>
    <property type="match status" value="1"/>
</dbReference>
<dbReference type="Proteomes" id="UP000694867">
    <property type="component" value="Unplaced"/>
</dbReference>
<dbReference type="RefSeq" id="XP_003743337.1">
    <property type="nucleotide sequence ID" value="XM_003743289.2"/>
</dbReference>
<keyword evidence="3 4" id="KW-0539">Nucleus</keyword>
<dbReference type="InterPro" id="IPR001357">
    <property type="entry name" value="BRCT_dom"/>
</dbReference>
<evidence type="ECO:0000256" key="1">
    <source>
        <dbReference type="ARBA" id="ARBA00022517"/>
    </source>
</evidence>
<dbReference type="FunFam" id="3.40.50.10190:FF:000002">
    <property type="entry name" value="Pescadillo homolog"/>
    <property type="match status" value="1"/>
</dbReference>
<comment type="subcellular location">
    <subcellularLocation>
        <location evidence="4">Nucleus</location>
        <location evidence="4">Nucleolus</location>
    </subcellularLocation>
    <subcellularLocation>
        <location evidence="4">Nucleus</location>
        <location evidence="4">Nucleoplasm</location>
    </subcellularLocation>
</comment>
<keyword evidence="2 4" id="KW-0698">rRNA processing</keyword>
<dbReference type="KEGG" id="goe:100903033"/>
<evidence type="ECO:0000256" key="2">
    <source>
        <dbReference type="ARBA" id="ARBA00022552"/>
    </source>
</evidence>
<dbReference type="Pfam" id="PF06732">
    <property type="entry name" value="Pescadillo_N"/>
    <property type="match status" value="1"/>
</dbReference>
<feature type="compositionally biased region" description="Basic and acidic residues" evidence="5">
    <location>
        <begin position="423"/>
        <end position="433"/>
    </location>
</feature>
<dbReference type="PROSITE" id="PS50172">
    <property type="entry name" value="BRCT"/>
    <property type="match status" value="1"/>
</dbReference>
<evidence type="ECO:0000256" key="4">
    <source>
        <dbReference type="HAMAP-Rule" id="MF_03028"/>
    </source>
</evidence>
<dbReference type="GO" id="GO:0030687">
    <property type="term" value="C:preribosome, large subunit precursor"/>
    <property type="evidence" value="ECO:0007669"/>
    <property type="project" value="UniProtKB-UniRule"/>
</dbReference>
<sequence length="542" mass="62848">MGIQKRKGTAGAATAFVSRGKAIKKLQLSLKDFRRLCILKGIYPVEPRNKNKAGGQLKTYYLAKDIRFLAHEPIITKFRAMKIFAKKLRRAIDKRMKEKEQTVRNNEPTYRLDHIVKERYPTFIDAIRDLDDALSMCFLFATLPKSGLYKSEILQLCRKLSVEFMNYVVESRSLMKCFISIKGFYYQANIQGQTVTWVVPHGFPQTGDDVDARIMTTFTEFYVTLLGFINYKLYTNSNLVYPPKLAIEKVNARDEELCDGEDAKDDYLETLTTALKTVVKDMDEDAQIDNFDDVDALGVHQSAEADRCFRNLFSKLKVFLNREVPREPFTFVLRCFGAQVSWDAYVFPGAAFDEKDTSITHHIVDRPVLSHKVINRYYVQPQWVFDCVNARRLLPVEEYFPGVELPPHLSPFVERKEGAYEPLSKEEMTRRIEEENEDRDADQVERQPPAKKAKKEVNEGPSPKKMSVKKGKPVKVDIDRAEKMMSAEEKKLAVMMIPKKDKRLFDSINKKKKMEKRDVNRLVKKREEIIQMKRKNLKSGSR</sequence>
<evidence type="ECO:0000259" key="6">
    <source>
        <dbReference type="PROSITE" id="PS50172"/>
    </source>
</evidence>
<dbReference type="InterPro" id="IPR010613">
    <property type="entry name" value="PES"/>
</dbReference>
<dbReference type="AlphaFoldDB" id="A0AAJ6QTE7"/>
<comment type="function">
    <text evidence="4">Required for maturation of ribosomal RNAs and formation of the large ribosomal subunit.</text>
</comment>
<feature type="domain" description="BRCT" evidence="6">
    <location>
        <begin position="308"/>
        <end position="401"/>
    </location>
</feature>
<dbReference type="Gene3D" id="3.40.50.10190">
    <property type="entry name" value="BRCT domain"/>
    <property type="match status" value="1"/>
</dbReference>
<comment type="similarity">
    <text evidence="4">Belongs to the pescadillo family.</text>
</comment>
<reference evidence="8" key="1">
    <citation type="submission" date="2025-08" db="UniProtKB">
        <authorList>
            <consortium name="RefSeq"/>
        </authorList>
    </citation>
    <scope>IDENTIFICATION</scope>
</reference>
<dbReference type="GO" id="GO:0043021">
    <property type="term" value="F:ribonucleoprotein complex binding"/>
    <property type="evidence" value="ECO:0007669"/>
    <property type="project" value="UniProtKB-UniRule"/>
</dbReference>
<dbReference type="HAMAP" id="MF_03028">
    <property type="entry name" value="Pescadillo"/>
    <property type="match status" value="1"/>
</dbReference>
<accession>A0AAJ6QTE7</accession>
<keyword evidence="1 4" id="KW-0690">Ribosome biogenesis</keyword>
<dbReference type="PANTHER" id="PTHR12221">
    <property type="entry name" value="PESCADILLO - RELATED"/>
    <property type="match status" value="1"/>
</dbReference>
<dbReference type="GO" id="GO:0003723">
    <property type="term" value="F:RNA binding"/>
    <property type="evidence" value="ECO:0007669"/>
    <property type="project" value="TreeGrafter"/>
</dbReference>
<protein>
    <recommendedName>
        <fullName evidence="4">Pescadillo homolog</fullName>
    </recommendedName>
</protein>
<name>A0AAJ6QTE7_9ACAR</name>
<dbReference type="GO" id="GO:0070545">
    <property type="term" value="C:PeBoW complex"/>
    <property type="evidence" value="ECO:0007669"/>
    <property type="project" value="TreeGrafter"/>
</dbReference>
<dbReference type="SMART" id="SM00292">
    <property type="entry name" value="BRCT"/>
    <property type="match status" value="1"/>
</dbReference>
<evidence type="ECO:0000313" key="7">
    <source>
        <dbReference type="Proteomes" id="UP000694867"/>
    </source>
</evidence>
<proteinExistence type="inferred from homology"/>
<dbReference type="GeneID" id="100903033"/>
<dbReference type="InterPro" id="IPR036420">
    <property type="entry name" value="BRCT_dom_sf"/>
</dbReference>
<dbReference type="PANTHER" id="PTHR12221:SF6">
    <property type="entry name" value="PESCADILLO HOMOLOG"/>
    <property type="match status" value="1"/>
</dbReference>
<dbReference type="GO" id="GO:0005654">
    <property type="term" value="C:nucleoplasm"/>
    <property type="evidence" value="ECO:0007669"/>
    <property type="project" value="UniProtKB-SubCell"/>
</dbReference>
<gene>
    <name evidence="8" type="primary">LOC100903033</name>
</gene>